<name>A0ABT5SYA7_9PSEU</name>
<keyword evidence="1" id="KW-0456">Lyase</keyword>
<comment type="caution">
    <text evidence="1">The sequence shown here is derived from an EMBL/GenBank/DDBJ whole genome shotgun (WGS) entry which is preliminary data.</text>
</comment>
<evidence type="ECO:0000313" key="2">
    <source>
        <dbReference type="Proteomes" id="UP001300763"/>
    </source>
</evidence>
<organism evidence="1 2">
    <name type="scientific">Actinomycetospora lemnae</name>
    <dbReference type="NCBI Taxonomy" id="3019891"/>
    <lineage>
        <taxon>Bacteria</taxon>
        <taxon>Bacillati</taxon>
        <taxon>Actinomycetota</taxon>
        <taxon>Actinomycetes</taxon>
        <taxon>Pseudonocardiales</taxon>
        <taxon>Pseudonocardiaceae</taxon>
        <taxon>Actinomycetospora</taxon>
    </lineage>
</organism>
<sequence length="228" mass="23894">MTAASGPLRIESLCDSDGSGVVARQRALPPATQEVHRMVLRAFLSSDEPPRRRDLPESCGIDVDEALALLDEVDLVHLDADGRVVVAYPFAGRITGHTVRVDADPALQAMCAIDALGIPMLAGRDGVIESADPLDGQPIRVECTGGSWRWAPAETVVLLAQSAECGVAAECLCPAITFHGTRHGAEAHLDGRSDLTGLVLGQDQALEIARFSFGLLLAPAADANGDIG</sequence>
<dbReference type="Proteomes" id="UP001300763">
    <property type="component" value="Unassembled WGS sequence"/>
</dbReference>
<protein>
    <submittedName>
        <fullName evidence="1">Organomercurial lyase</fullName>
        <ecNumber evidence="1">4.99.1.2</ecNumber>
    </submittedName>
</protein>
<dbReference type="GO" id="GO:0018836">
    <property type="term" value="F:alkylmercury lyase activity"/>
    <property type="evidence" value="ECO:0007669"/>
    <property type="project" value="UniProtKB-EC"/>
</dbReference>
<reference evidence="1 2" key="1">
    <citation type="submission" date="2023-02" db="EMBL/GenBank/DDBJ databases">
        <title>Genome sequencing required for Actinomycetospora new species description.</title>
        <authorList>
            <person name="Saimee Y."/>
            <person name="Duangmal K."/>
        </authorList>
    </citation>
    <scope>NUCLEOTIDE SEQUENCE [LARGE SCALE GENOMIC DNA]</scope>
    <source>
        <strain evidence="1 2">DW7H6</strain>
    </source>
</reference>
<dbReference type="RefSeq" id="WP_274202256.1">
    <property type="nucleotide sequence ID" value="NZ_JAQZAO010000009.1"/>
</dbReference>
<dbReference type="InterPro" id="IPR004927">
    <property type="entry name" value="MerB"/>
</dbReference>
<dbReference type="EMBL" id="JAQZAO010000009">
    <property type="protein sequence ID" value="MDD7967729.1"/>
    <property type="molecule type" value="Genomic_DNA"/>
</dbReference>
<dbReference type="Gene3D" id="3.30.450.410">
    <property type="match status" value="1"/>
</dbReference>
<gene>
    <name evidence="1" type="primary">merB</name>
    <name evidence="1" type="ORF">PGB27_20505</name>
</gene>
<accession>A0ABT5SYA7</accession>
<proteinExistence type="predicted"/>
<dbReference type="SUPFAM" id="SSF160387">
    <property type="entry name" value="NosL/MerB-like"/>
    <property type="match status" value="1"/>
</dbReference>
<dbReference type="EC" id="4.99.1.2" evidence="1"/>
<evidence type="ECO:0000313" key="1">
    <source>
        <dbReference type="EMBL" id="MDD7967729.1"/>
    </source>
</evidence>
<dbReference type="InterPro" id="IPR053717">
    <property type="entry name" value="MerB_lyase_sf"/>
</dbReference>
<keyword evidence="2" id="KW-1185">Reference proteome</keyword>
<dbReference type="Pfam" id="PF03243">
    <property type="entry name" value="MerB"/>
    <property type="match status" value="1"/>
</dbReference>